<keyword evidence="3" id="KW-1185">Reference proteome</keyword>
<protein>
    <submittedName>
        <fullName evidence="2">Gliding motility-associated C-terminal domain-containing protein</fullName>
    </submittedName>
</protein>
<dbReference type="AlphaFoldDB" id="A0A3B0C7I8"/>
<dbReference type="RefSeq" id="WP_120711267.1">
    <property type="nucleotide sequence ID" value="NZ_RBCJ01000002.1"/>
</dbReference>
<feature type="signal peptide" evidence="1">
    <location>
        <begin position="1"/>
        <end position="29"/>
    </location>
</feature>
<name>A0A3B0C7I8_9FLAO</name>
<dbReference type="OrthoDB" id="9813840at2"/>
<accession>A0A3B0C7I8</accession>
<evidence type="ECO:0000313" key="3">
    <source>
        <dbReference type="Proteomes" id="UP000276603"/>
    </source>
</evidence>
<dbReference type="InterPro" id="IPR036116">
    <property type="entry name" value="FN3_sf"/>
</dbReference>
<keyword evidence="1" id="KW-0732">Signal</keyword>
<evidence type="ECO:0000256" key="1">
    <source>
        <dbReference type="SAM" id="SignalP"/>
    </source>
</evidence>
<sequence>MKISGNCFDPLLWASITCLLFCCMAMGQAPTCTQLTFPADGDTGVALSTDLEWDASPLATGYVLLVGTSIGGRDILDNVNVGNVTEYSLSSDLPASQNIHVAIIPYNDQGLNGSCDEVIFSTLSLDGLPGCATFTSPGHAAQDVALTPNLSWDSAIDATGYFLTIGTTTGNNIILNGEDVGNITNYISPRLLENTTYYVAIIPYNDIGVATGCGVQSSFTTGGSSQDIIGCTSLLNPTDGATNVPVSTGISWASETDVSGYFLTVGTTSNGNDILRDLDVGNTTSYQFSSDLPRGTTIFVTINPYTDKRRAENCIEESFTIEFPLPTSDDLGVPSFFTPNNDGYNDTWTVSSSPDISIQNISVFNRFGKLIKQLSPDQGWDGTFNGRNLPSDSYWYSVELTNGPSLKGFFALKR</sequence>
<gene>
    <name evidence="2" type="ORF">D7Z94_09200</name>
</gene>
<comment type="caution">
    <text evidence="2">The sequence shown here is derived from an EMBL/GenBank/DDBJ whole genome shotgun (WGS) entry which is preliminary data.</text>
</comment>
<dbReference type="EMBL" id="RBCJ01000002">
    <property type="protein sequence ID" value="RKN81110.1"/>
    <property type="molecule type" value="Genomic_DNA"/>
</dbReference>
<dbReference type="Proteomes" id="UP000276603">
    <property type="component" value="Unassembled WGS sequence"/>
</dbReference>
<organism evidence="2 3">
    <name type="scientific">Ulvibacterium marinum</name>
    <dbReference type="NCBI Taxonomy" id="2419782"/>
    <lineage>
        <taxon>Bacteria</taxon>
        <taxon>Pseudomonadati</taxon>
        <taxon>Bacteroidota</taxon>
        <taxon>Flavobacteriia</taxon>
        <taxon>Flavobacteriales</taxon>
        <taxon>Flavobacteriaceae</taxon>
        <taxon>Ulvibacterium</taxon>
    </lineage>
</organism>
<dbReference type="Pfam" id="PF13585">
    <property type="entry name" value="CHU_C"/>
    <property type="match status" value="1"/>
</dbReference>
<dbReference type="InterPro" id="IPR026341">
    <property type="entry name" value="T9SS_type_B"/>
</dbReference>
<reference evidence="2 3" key="1">
    <citation type="submission" date="2018-10" db="EMBL/GenBank/DDBJ databases">
        <title>Ulvibacterium marinum gen. nov., sp. nov., a novel marine bacterium of the family Flavobacteriaceae, isolated from a culture of the green alga Ulva prolifera.</title>
        <authorList>
            <person name="Zhang Z."/>
        </authorList>
    </citation>
    <scope>NUCLEOTIDE SEQUENCE [LARGE SCALE GENOMIC DNA]</scope>
    <source>
        <strain evidence="2 3">CCMM003</strain>
    </source>
</reference>
<proteinExistence type="predicted"/>
<dbReference type="Gene3D" id="2.60.40.10">
    <property type="entry name" value="Immunoglobulins"/>
    <property type="match status" value="1"/>
</dbReference>
<dbReference type="InterPro" id="IPR013783">
    <property type="entry name" value="Ig-like_fold"/>
</dbReference>
<evidence type="ECO:0000313" key="2">
    <source>
        <dbReference type="EMBL" id="RKN81110.1"/>
    </source>
</evidence>
<dbReference type="SUPFAM" id="SSF49265">
    <property type="entry name" value="Fibronectin type III"/>
    <property type="match status" value="1"/>
</dbReference>
<dbReference type="NCBIfam" id="TIGR04131">
    <property type="entry name" value="Bac_Flav_CTERM"/>
    <property type="match status" value="1"/>
</dbReference>
<feature type="chain" id="PRO_5017331235" evidence="1">
    <location>
        <begin position="30"/>
        <end position="414"/>
    </location>
</feature>